<keyword evidence="2" id="KW-1185">Reference proteome</keyword>
<evidence type="ECO:0000313" key="1">
    <source>
        <dbReference type="EMBL" id="CAD6204707.1"/>
    </source>
</evidence>
<reference evidence="1" key="1">
    <citation type="submission" date="2020-10" db="EMBL/GenBank/DDBJ databases">
        <authorList>
            <person name="Han B."/>
            <person name="Lu T."/>
            <person name="Zhao Q."/>
            <person name="Huang X."/>
            <person name="Zhao Y."/>
        </authorList>
    </citation>
    <scope>NUCLEOTIDE SEQUENCE</scope>
</reference>
<dbReference type="Proteomes" id="UP000604825">
    <property type="component" value="Unassembled WGS sequence"/>
</dbReference>
<evidence type="ECO:0000313" key="2">
    <source>
        <dbReference type="Proteomes" id="UP000604825"/>
    </source>
</evidence>
<dbReference type="EMBL" id="CAJGYO010000001">
    <property type="protein sequence ID" value="CAD6204707.1"/>
    <property type="molecule type" value="Genomic_DNA"/>
</dbReference>
<proteinExistence type="predicted"/>
<sequence length="199" mass="21130">MLVLLSGGAGFGSAGLGEDETRGTGGGLVASSGAHRPRRCVCSGGSSAAASSSGAGKVVITPKIRQHLHLRTAATYVSVFIGNMLLICFKDPTDTFVAPTNRRLLLFRLASATPVQSTVHPSVLCGSTTKQQRYYVTIVCQLSVPNTKDTHQQYTGIGRLNAYSMHPDEIAKEIAVPFNLYVAIFKAPVWLQPSSVPLQ</sequence>
<comment type="caution">
    <text evidence="1">The sequence shown here is derived from an EMBL/GenBank/DDBJ whole genome shotgun (WGS) entry which is preliminary data.</text>
</comment>
<organism evidence="1 2">
    <name type="scientific">Miscanthus lutarioriparius</name>
    <dbReference type="NCBI Taxonomy" id="422564"/>
    <lineage>
        <taxon>Eukaryota</taxon>
        <taxon>Viridiplantae</taxon>
        <taxon>Streptophyta</taxon>
        <taxon>Embryophyta</taxon>
        <taxon>Tracheophyta</taxon>
        <taxon>Spermatophyta</taxon>
        <taxon>Magnoliopsida</taxon>
        <taxon>Liliopsida</taxon>
        <taxon>Poales</taxon>
        <taxon>Poaceae</taxon>
        <taxon>PACMAD clade</taxon>
        <taxon>Panicoideae</taxon>
        <taxon>Andropogonodae</taxon>
        <taxon>Andropogoneae</taxon>
        <taxon>Saccharinae</taxon>
        <taxon>Miscanthus</taxon>
    </lineage>
</organism>
<name>A0A811MC06_9POAL</name>
<protein>
    <submittedName>
        <fullName evidence="1">Uncharacterized protein</fullName>
    </submittedName>
</protein>
<gene>
    <name evidence="1" type="ORF">NCGR_LOCUS2700</name>
</gene>
<dbReference type="AlphaFoldDB" id="A0A811MC06"/>
<accession>A0A811MC06</accession>